<dbReference type="Pfam" id="PF00091">
    <property type="entry name" value="Tubulin"/>
    <property type="match status" value="1"/>
</dbReference>
<evidence type="ECO:0000256" key="2">
    <source>
        <dbReference type="ARBA" id="ARBA00022741"/>
    </source>
</evidence>
<reference evidence="11" key="1">
    <citation type="journal article" date="2021" name="PeerJ">
        <title>Extensive microbial diversity within the chicken gut microbiome revealed by metagenomics and culture.</title>
        <authorList>
            <person name="Gilroy R."/>
            <person name="Ravi A."/>
            <person name="Getino M."/>
            <person name="Pursley I."/>
            <person name="Horton D.L."/>
            <person name="Alikhan N.F."/>
            <person name="Baker D."/>
            <person name="Gharbi K."/>
            <person name="Hall N."/>
            <person name="Watson M."/>
            <person name="Adriaenssens E.M."/>
            <person name="Foster-Nyarko E."/>
            <person name="Jarju S."/>
            <person name="Secka A."/>
            <person name="Antonio M."/>
            <person name="Oren A."/>
            <person name="Chaudhuri R.R."/>
            <person name="La Ragione R."/>
            <person name="Hildebrand F."/>
            <person name="Pallen M.J."/>
        </authorList>
    </citation>
    <scope>NUCLEOTIDE SEQUENCE</scope>
    <source>
        <strain evidence="11">12435</strain>
    </source>
</reference>
<comment type="subcellular location">
    <subcellularLocation>
        <location evidence="5">Cytoplasm</location>
    </subcellularLocation>
    <text evidence="5">Assembles at midcell at the inner surface of the cytoplasmic membrane.</text>
</comment>
<keyword evidence="5 7" id="KW-0132">Cell division</keyword>
<reference evidence="11" key="2">
    <citation type="submission" date="2021-04" db="EMBL/GenBank/DDBJ databases">
        <authorList>
            <person name="Gilroy R."/>
        </authorList>
    </citation>
    <scope>NUCLEOTIDE SEQUENCE</scope>
    <source>
        <strain evidence="11">12435</strain>
    </source>
</reference>
<dbReference type="NCBIfam" id="TIGR00065">
    <property type="entry name" value="ftsZ"/>
    <property type="match status" value="1"/>
</dbReference>
<evidence type="ECO:0000256" key="7">
    <source>
        <dbReference type="RuleBase" id="RU000631"/>
    </source>
</evidence>
<organism evidence="11 12">
    <name type="scientific">Candidatus Protoclostridium stercorigallinarum</name>
    <dbReference type="NCBI Taxonomy" id="2838741"/>
    <lineage>
        <taxon>Bacteria</taxon>
        <taxon>Bacillati</taxon>
        <taxon>Bacillota</taxon>
        <taxon>Clostridia</taxon>
        <taxon>Candidatus Protoclostridium</taxon>
    </lineage>
</organism>
<evidence type="ECO:0000256" key="6">
    <source>
        <dbReference type="NCBIfam" id="TIGR00065"/>
    </source>
</evidence>
<dbReference type="InterPro" id="IPR024757">
    <property type="entry name" value="FtsZ_C"/>
</dbReference>
<dbReference type="InterPro" id="IPR020805">
    <property type="entry name" value="Cell_div_FtsZ_CS"/>
</dbReference>
<dbReference type="GO" id="GO:0005737">
    <property type="term" value="C:cytoplasm"/>
    <property type="evidence" value="ECO:0007669"/>
    <property type="project" value="UniProtKB-SubCell"/>
</dbReference>
<dbReference type="SUPFAM" id="SSF55307">
    <property type="entry name" value="Tubulin C-terminal domain-like"/>
    <property type="match status" value="1"/>
</dbReference>
<dbReference type="InterPro" id="IPR000158">
    <property type="entry name" value="Cell_div_FtsZ"/>
</dbReference>
<name>A0A9D1Q121_9FIRM</name>
<dbReference type="SMART" id="SM00864">
    <property type="entry name" value="Tubulin"/>
    <property type="match status" value="1"/>
</dbReference>
<evidence type="ECO:0000259" key="9">
    <source>
        <dbReference type="SMART" id="SM00864"/>
    </source>
</evidence>
<evidence type="ECO:0000256" key="8">
    <source>
        <dbReference type="SAM" id="MobiDB-lite"/>
    </source>
</evidence>
<dbReference type="PANTHER" id="PTHR30314:SF3">
    <property type="entry name" value="MITOCHONDRIAL DIVISION PROTEIN FSZA"/>
    <property type="match status" value="1"/>
</dbReference>
<evidence type="ECO:0000256" key="3">
    <source>
        <dbReference type="ARBA" id="ARBA00023134"/>
    </source>
</evidence>
<dbReference type="PROSITE" id="PS01135">
    <property type="entry name" value="FTSZ_2"/>
    <property type="match status" value="1"/>
</dbReference>
<comment type="caution">
    <text evidence="11">The sequence shown here is derived from an EMBL/GenBank/DDBJ whole genome shotgun (WGS) entry which is preliminary data.</text>
</comment>
<feature type="region of interest" description="Disordered" evidence="8">
    <location>
        <begin position="321"/>
        <end position="386"/>
    </location>
</feature>
<keyword evidence="4 5" id="KW-0717">Septation</keyword>
<comment type="similarity">
    <text evidence="1 5 7">Belongs to the FtsZ family.</text>
</comment>
<comment type="function">
    <text evidence="5 7">Essential cell division protein that forms a contractile ring structure (Z ring) at the future cell division site. The regulation of the ring assembly controls the timing and the location of cell division. One of the functions of the FtsZ ring is to recruit other cell division proteins to the septum to produce a new cell wall between the dividing cells. Binds GTP and shows GTPase activity.</text>
</comment>
<comment type="subunit">
    <text evidence="5">Homodimer. Polymerizes to form a dynamic ring structure in a strictly GTP-dependent manner. Interacts directly with several other division proteins.</text>
</comment>
<dbReference type="AlphaFoldDB" id="A0A9D1Q121"/>
<feature type="domain" description="Tubulin/FtsZ 2-layer sandwich" evidence="10">
    <location>
        <begin position="207"/>
        <end position="324"/>
    </location>
</feature>
<dbReference type="GO" id="GO:0043093">
    <property type="term" value="P:FtsZ-dependent cytokinesis"/>
    <property type="evidence" value="ECO:0007669"/>
    <property type="project" value="UniProtKB-UniRule"/>
</dbReference>
<evidence type="ECO:0000256" key="4">
    <source>
        <dbReference type="ARBA" id="ARBA00023210"/>
    </source>
</evidence>
<dbReference type="InterPro" id="IPR045061">
    <property type="entry name" value="FtsZ/CetZ"/>
</dbReference>
<dbReference type="EMBL" id="DXHS01000084">
    <property type="protein sequence ID" value="HIW02771.1"/>
    <property type="molecule type" value="Genomic_DNA"/>
</dbReference>
<keyword evidence="5 7" id="KW-0131">Cell cycle</keyword>
<feature type="binding site" evidence="5">
    <location>
        <position position="140"/>
    </location>
    <ligand>
        <name>GTP</name>
        <dbReference type="ChEBI" id="CHEBI:37565"/>
    </ligand>
</feature>
<dbReference type="InterPro" id="IPR008280">
    <property type="entry name" value="Tub_FtsZ_C"/>
</dbReference>
<evidence type="ECO:0000259" key="10">
    <source>
        <dbReference type="SMART" id="SM00865"/>
    </source>
</evidence>
<keyword evidence="5" id="KW-0963">Cytoplasm</keyword>
<dbReference type="GO" id="GO:0032153">
    <property type="term" value="C:cell division site"/>
    <property type="evidence" value="ECO:0007669"/>
    <property type="project" value="UniProtKB-UniRule"/>
</dbReference>
<dbReference type="Gene3D" id="3.40.50.1440">
    <property type="entry name" value="Tubulin/FtsZ, GTPase domain"/>
    <property type="match status" value="1"/>
</dbReference>
<evidence type="ECO:0000313" key="11">
    <source>
        <dbReference type="EMBL" id="HIW02771.1"/>
    </source>
</evidence>
<dbReference type="InterPro" id="IPR003008">
    <property type="entry name" value="Tubulin_FtsZ_GTPase"/>
</dbReference>
<dbReference type="SMART" id="SM00865">
    <property type="entry name" value="Tubulin_C"/>
    <property type="match status" value="1"/>
</dbReference>
<dbReference type="SUPFAM" id="SSF52490">
    <property type="entry name" value="Tubulin nucleotide-binding domain-like"/>
    <property type="match status" value="1"/>
</dbReference>
<gene>
    <name evidence="5 11" type="primary">ftsZ</name>
    <name evidence="11" type="ORF">H9892_05470</name>
</gene>
<dbReference type="PANTHER" id="PTHR30314">
    <property type="entry name" value="CELL DIVISION PROTEIN FTSZ-RELATED"/>
    <property type="match status" value="1"/>
</dbReference>
<feature type="binding site" evidence="5">
    <location>
        <position position="144"/>
    </location>
    <ligand>
        <name>GTP</name>
        <dbReference type="ChEBI" id="CHEBI:37565"/>
    </ligand>
</feature>
<evidence type="ECO:0000256" key="1">
    <source>
        <dbReference type="ARBA" id="ARBA00009690"/>
    </source>
</evidence>
<dbReference type="CDD" id="cd02201">
    <property type="entry name" value="FtsZ_type1"/>
    <property type="match status" value="1"/>
</dbReference>
<proteinExistence type="inferred from homology"/>
<dbReference type="HAMAP" id="MF_00909">
    <property type="entry name" value="FtsZ"/>
    <property type="match status" value="1"/>
</dbReference>
<dbReference type="GO" id="GO:0051258">
    <property type="term" value="P:protein polymerization"/>
    <property type="evidence" value="ECO:0007669"/>
    <property type="project" value="UniProtKB-UniRule"/>
</dbReference>
<evidence type="ECO:0000256" key="5">
    <source>
        <dbReference type="HAMAP-Rule" id="MF_00909"/>
    </source>
</evidence>
<dbReference type="PROSITE" id="PS01134">
    <property type="entry name" value="FTSZ_1"/>
    <property type="match status" value="1"/>
</dbReference>
<dbReference type="Proteomes" id="UP000823990">
    <property type="component" value="Unassembled WGS sequence"/>
</dbReference>
<dbReference type="FunFam" id="3.40.50.1440:FF:000001">
    <property type="entry name" value="Cell division protein FtsZ"/>
    <property type="match status" value="1"/>
</dbReference>
<feature type="domain" description="Tubulin/FtsZ GTPase" evidence="9">
    <location>
        <begin position="14"/>
        <end position="205"/>
    </location>
</feature>
<dbReference type="GO" id="GO:0005525">
    <property type="term" value="F:GTP binding"/>
    <property type="evidence" value="ECO:0007669"/>
    <property type="project" value="UniProtKB-UniRule"/>
</dbReference>
<dbReference type="Gene3D" id="3.30.1330.20">
    <property type="entry name" value="Tubulin/FtsZ, C-terminal domain"/>
    <property type="match status" value="1"/>
</dbReference>
<dbReference type="GO" id="GO:0003924">
    <property type="term" value="F:GTPase activity"/>
    <property type="evidence" value="ECO:0007669"/>
    <property type="project" value="UniProtKB-UniRule"/>
</dbReference>
<dbReference type="PRINTS" id="PR00423">
    <property type="entry name" value="CELLDVISFTSZ"/>
</dbReference>
<protein>
    <recommendedName>
        <fullName evidence="5 6">Cell division protein FtsZ</fullName>
    </recommendedName>
</protein>
<feature type="binding site" evidence="5">
    <location>
        <begin position="22"/>
        <end position="26"/>
    </location>
    <ligand>
        <name>GTP</name>
        <dbReference type="ChEBI" id="CHEBI:37565"/>
    </ligand>
</feature>
<keyword evidence="2 5" id="KW-0547">Nucleotide-binding</keyword>
<sequence length="386" mass="41680">MSRQINGREAPSSKIAVVGVGGGGGNALNRMIESNFGGVDFIAINTDLQDLHKSKAKFRIQIGEKLTQGLGAGANPEIGQRAAEESRNIIKEYLKEANLVIITAGMGKGTGTGASPVVASIAKDMGKLVVAVVTKPFYLEGRHRIVNADIGIENLSKVADAYIVVANENLVALSNNATMNEAFEYADGVLRQCILGISDVIINTQTLNIDFADLRTVLKDMGRAYLGIGSGSGTDRVINAVKSAVNIRLQDIRINNATSVMLYVKAKKEVTVEEIDKAAVLVREAVHKDANIIFGFDFRDDLPHDVEIMLIATGFGEERRAAADAHSDLPARSASETPAEQPRPAQTRAEMPSSIVHVSDTDDDDDVAPWLKEQRNRRQNTFTDKK</sequence>
<keyword evidence="3 5" id="KW-0342">GTP-binding</keyword>
<dbReference type="InterPro" id="IPR036525">
    <property type="entry name" value="Tubulin/FtsZ_GTPase_sf"/>
</dbReference>
<accession>A0A9D1Q121</accession>
<dbReference type="InterPro" id="IPR018316">
    <property type="entry name" value="Tubulin/FtsZ_2-layer-sand-dom"/>
</dbReference>
<dbReference type="GO" id="GO:0000917">
    <property type="term" value="P:division septum assembly"/>
    <property type="evidence" value="ECO:0007669"/>
    <property type="project" value="UniProtKB-KW"/>
</dbReference>
<dbReference type="InterPro" id="IPR037103">
    <property type="entry name" value="Tubulin/FtsZ-like_C"/>
</dbReference>
<feature type="binding site" evidence="5">
    <location>
        <position position="187"/>
    </location>
    <ligand>
        <name>GTP</name>
        <dbReference type="ChEBI" id="CHEBI:37565"/>
    </ligand>
</feature>
<evidence type="ECO:0000313" key="12">
    <source>
        <dbReference type="Proteomes" id="UP000823990"/>
    </source>
</evidence>
<dbReference type="Pfam" id="PF12327">
    <property type="entry name" value="FtsZ_C"/>
    <property type="match status" value="1"/>
</dbReference>
<feature type="binding site" evidence="5">
    <location>
        <begin position="109"/>
        <end position="111"/>
    </location>
    <ligand>
        <name>GTP</name>
        <dbReference type="ChEBI" id="CHEBI:37565"/>
    </ligand>
</feature>